<organism evidence="3 4">
    <name type="scientific">Punica granatum</name>
    <name type="common">Pomegranate</name>
    <dbReference type="NCBI Taxonomy" id="22663"/>
    <lineage>
        <taxon>Eukaryota</taxon>
        <taxon>Viridiplantae</taxon>
        <taxon>Streptophyta</taxon>
        <taxon>Embryophyta</taxon>
        <taxon>Tracheophyta</taxon>
        <taxon>Spermatophyta</taxon>
        <taxon>Magnoliopsida</taxon>
        <taxon>eudicotyledons</taxon>
        <taxon>Gunneridae</taxon>
        <taxon>Pentapetalae</taxon>
        <taxon>rosids</taxon>
        <taxon>malvids</taxon>
        <taxon>Myrtales</taxon>
        <taxon>Lythraceae</taxon>
        <taxon>Punica</taxon>
    </lineage>
</organism>
<keyword evidence="4" id="KW-1185">Reference proteome</keyword>
<dbReference type="STRING" id="22663.A0A2I0IJ33"/>
<feature type="domain" description="Chromo" evidence="1">
    <location>
        <begin position="106"/>
        <end position="145"/>
    </location>
</feature>
<dbReference type="Proteomes" id="UP000233551">
    <property type="component" value="Unassembled WGS sequence"/>
</dbReference>
<gene>
    <name evidence="3" type="ORF">CRG98_035658</name>
</gene>
<comment type="caution">
    <text evidence="3">The sequence shown here is derived from an EMBL/GenBank/DDBJ whole genome shotgun (WGS) entry which is preliminary data.</text>
</comment>
<feature type="domain" description="Tf2-1-like SH3-like" evidence="2">
    <location>
        <begin position="17"/>
        <end position="81"/>
    </location>
</feature>
<dbReference type="PANTHER" id="PTHR46148:SF52">
    <property type="entry name" value="OS04G0603800 PROTEIN"/>
    <property type="match status" value="1"/>
</dbReference>
<evidence type="ECO:0008006" key="5">
    <source>
        <dbReference type="Google" id="ProtNLM"/>
    </source>
</evidence>
<sequence>MKTQADKKRTEREFAIGDWVYLKLQPYRQGTVANRPSDKLSPRFFGPFQVIDRIGKVAYRLKLPTSAQIHPVFHVSQLKKAIGSTNCSIELPTPDNVSGDANKKPSAILERRMVRKGNKAAAQVLVHWTNTSPAEATWEYADELRWRFPQFDLEGKGSEGEGNVVG</sequence>
<dbReference type="Gene3D" id="2.40.50.40">
    <property type="match status" value="1"/>
</dbReference>
<dbReference type="InterPro" id="IPR016197">
    <property type="entry name" value="Chromo-like_dom_sf"/>
</dbReference>
<dbReference type="Pfam" id="PF24626">
    <property type="entry name" value="SH3_Tf2-1"/>
    <property type="match status" value="1"/>
</dbReference>
<dbReference type="AlphaFoldDB" id="A0A2I0IJ33"/>
<evidence type="ECO:0000259" key="2">
    <source>
        <dbReference type="Pfam" id="PF24626"/>
    </source>
</evidence>
<name>A0A2I0IJ33_PUNGR</name>
<proteinExistence type="predicted"/>
<dbReference type="SUPFAM" id="SSF54160">
    <property type="entry name" value="Chromo domain-like"/>
    <property type="match status" value="1"/>
</dbReference>
<evidence type="ECO:0000259" key="1">
    <source>
        <dbReference type="Pfam" id="PF00385"/>
    </source>
</evidence>
<accession>A0A2I0IJ33</accession>
<evidence type="ECO:0000313" key="4">
    <source>
        <dbReference type="Proteomes" id="UP000233551"/>
    </source>
</evidence>
<protein>
    <recommendedName>
        <fullName evidence="5">Chromo domain-containing protein</fullName>
    </recommendedName>
</protein>
<dbReference type="InterPro" id="IPR023780">
    <property type="entry name" value="Chromo_domain"/>
</dbReference>
<evidence type="ECO:0000313" key="3">
    <source>
        <dbReference type="EMBL" id="PKI43982.1"/>
    </source>
</evidence>
<dbReference type="EMBL" id="PGOL01002959">
    <property type="protein sequence ID" value="PKI43982.1"/>
    <property type="molecule type" value="Genomic_DNA"/>
</dbReference>
<dbReference type="PANTHER" id="PTHR46148">
    <property type="entry name" value="CHROMO DOMAIN-CONTAINING PROTEIN"/>
    <property type="match status" value="1"/>
</dbReference>
<dbReference type="InterPro" id="IPR056924">
    <property type="entry name" value="SH3_Tf2-1"/>
</dbReference>
<reference evidence="3 4" key="1">
    <citation type="submission" date="2017-11" db="EMBL/GenBank/DDBJ databases">
        <title>De-novo sequencing of pomegranate (Punica granatum L.) genome.</title>
        <authorList>
            <person name="Akparov Z."/>
            <person name="Amiraslanov A."/>
            <person name="Hajiyeva S."/>
            <person name="Abbasov M."/>
            <person name="Kaur K."/>
            <person name="Hamwieh A."/>
            <person name="Solovyev V."/>
            <person name="Salamov A."/>
            <person name="Braich B."/>
            <person name="Kosarev P."/>
            <person name="Mahmoud A."/>
            <person name="Hajiyev E."/>
            <person name="Babayeva S."/>
            <person name="Izzatullayeva V."/>
            <person name="Mammadov A."/>
            <person name="Mammadov A."/>
            <person name="Sharifova S."/>
            <person name="Ojaghi J."/>
            <person name="Eynullazada K."/>
            <person name="Bayramov B."/>
            <person name="Abdulazimova A."/>
            <person name="Shahmuradov I."/>
        </authorList>
    </citation>
    <scope>NUCLEOTIDE SEQUENCE [LARGE SCALE GENOMIC DNA]</scope>
    <source>
        <strain evidence="4">cv. AG2017</strain>
        <tissue evidence="3">Leaf</tissue>
    </source>
</reference>
<dbReference type="Pfam" id="PF00385">
    <property type="entry name" value="Chromo"/>
    <property type="match status" value="1"/>
</dbReference>